<feature type="region of interest" description="Disordered" evidence="1">
    <location>
        <begin position="337"/>
        <end position="370"/>
    </location>
</feature>
<feature type="region of interest" description="Disordered" evidence="1">
    <location>
        <begin position="1"/>
        <end position="52"/>
    </location>
</feature>
<dbReference type="InterPro" id="IPR025558">
    <property type="entry name" value="DUF4283"/>
</dbReference>
<evidence type="ECO:0000259" key="2">
    <source>
        <dbReference type="Pfam" id="PF14111"/>
    </source>
</evidence>
<dbReference type="AlphaFoldDB" id="A0ABD0UXB0"/>
<dbReference type="EMBL" id="JANQDX010000010">
    <property type="protein sequence ID" value="KAL0917259.1"/>
    <property type="molecule type" value="Genomic_DNA"/>
</dbReference>
<accession>A0ABD0UXB0</accession>
<gene>
    <name evidence="3" type="ORF">M5K25_012306</name>
</gene>
<feature type="compositionally biased region" description="Basic residues" evidence="1">
    <location>
        <begin position="186"/>
        <end position="195"/>
    </location>
</feature>
<feature type="compositionally biased region" description="Low complexity" evidence="1">
    <location>
        <begin position="281"/>
        <end position="293"/>
    </location>
</feature>
<feature type="domain" description="DUF4283" evidence="2">
    <location>
        <begin position="83"/>
        <end position="130"/>
    </location>
</feature>
<dbReference type="Proteomes" id="UP001552299">
    <property type="component" value="Unassembled WGS sequence"/>
</dbReference>
<protein>
    <recommendedName>
        <fullName evidence="2">DUF4283 domain-containing protein</fullName>
    </recommendedName>
</protein>
<organism evidence="3 4">
    <name type="scientific">Dendrobium thyrsiflorum</name>
    <name type="common">Pinecone-like raceme dendrobium</name>
    <name type="synonym">Orchid</name>
    <dbReference type="NCBI Taxonomy" id="117978"/>
    <lineage>
        <taxon>Eukaryota</taxon>
        <taxon>Viridiplantae</taxon>
        <taxon>Streptophyta</taxon>
        <taxon>Embryophyta</taxon>
        <taxon>Tracheophyta</taxon>
        <taxon>Spermatophyta</taxon>
        <taxon>Magnoliopsida</taxon>
        <taxon>Liliopsida</taxon>
        <taxon>Asparagales</taxon>
        <taxon>Orchidaceae</taxon>
        <taxon>Epidendroideae</taxon>
        <taxon>Malaxideae</taxon>
        <taxon>Dendrobiinae</taxon>
        <taxon>Dendrobium</taxon>
    </lineage>
</organism>
<proteinExistence type="predicted"/>
<evidence type="ECO:0000313" key="3">
    <source>
        <dbReference type="EMBL" id="KAL0917259.1"/>
    </source>
</evidence>
<dbReference type="Pfam" id="PF14111">
    <property type="entry name" value="DUF4283"/>
    <property type="match status" value="1"/>
</dbReference>
<evidence type="ECO:0000313" key="4">
    <source>
        <dbReference type="Proteomes" id="UP001552299"/>
    </source>
</evidence>
<sequence>MAGGTPSSSSPPTNTHPPQIPLSSTSEFPLLAPSSGAPPPLPPRSWSNIFAPPEPSSKNLDLSFHPSEPEIIPFSGEKLSIGAEDWSLCLVGYSVGRRPFYEALQKAIKKTWSLRGLVQILSLSDGHLSFSNGIPNLSQNVQYEWRPSPCSHCKSLVHFSTSCPSKPYTQPEDPPAHKTPPPRGRSVSRKPRVRLSKPPNHKPSNAPASVILPDPALQQGLNTTTTNAAGLTLHYQPHSPTHQKSNPITLHCSAPPPPQIAGKLSAEVSLTVPIPNLNSLTEDISSSSTDTSSQAEPPQPGFTSPNKFNLLMEQDISSNLACSSDASKVVKHVTTQDFSNPTNSGVPKKLTRGISADSETPPMSSPTPLCLDARALESPLVVCLEAPLDHS</sequence>
<reference evidence="3 4" key="1">
    <citation type="journal article" date="2024" name="Plant Biotechnol. J.">
        <title>Dendrobium thyrsiflorum genome and its molecular insights into genes involved in important horticultural traits.</title>
        <authorList>
            <person name="Chen B."/>
            <person name="Wang J.Y."/>
            <person name="Zheng P.J."/>
            <person name="Li K.L."/>
            <person name="Liang Y.M."/>
            <person name="Chen X.F."/>
            <person name="Zhang C."/>
            <person name="Zhao X."/>
            <person name="He X."/>
            <person name="Zhang G.Q."/>
            <person name="Liu Z.J."/>
            <person name="Xu Q."/>
        </authorList>
    </citation>
    <scope>NUCLEOTIDE SEQUENCE [LARGE SCALE GENOMIC DNA]</scope>
    <source>
        <strain evidence="3">GZMU011</strain>
    </source>
</reference>
<feature type="compositionally biased region" description="Low complexity" evidence="1">
    <location>
        <begin position="1"/>
        <end position="13"/>
    </location>
</feature>
<comment type="caution">
    <text evidence="3">The sequence shown here is derived from an EMBL/GenBank/DDBJ whole genome shotgun (WGS) entry which is preliminary data.</text>
</comment>
<keyword evidence="4" id="KW-1185">Reference proteome</keyword>
<evidence type="ECO:0000256" key="1">
    <source>
        <dbReference type="SAM" id="MobiDB-lite"/>
    </source>
</evidence>
<name>A0ABD0UXB0_DENTH</name>
<feature type="region of interest" description="Disordered" evidence="1">
    <location>
        <begin position="281"/>
        <end position="306"/>
    </location>
</feature>
<feature type="region of interest" description="Disordered" evidence="1">
    <location>
        <begin position="164"/>
        <end position="212"/>
    </location>
</feature>